<sequence length="294" mass="31995">MGKILVLGGSRYFGKRLVSLLALSGEHEVTVATRGLTAVNAEGNVRHLRIDRGDEASLHQTAAEGPWDVVYDNICFTPNDALAAIRAFDGKVRRYVLTSTMSVYGFSENPISESGFDPYIYELKPGGPDDFDYGEGKRMAEAAFFQRADFPVSALRIPIVLGPDDYTRRLHWHVERIRQGLPIAMPNPDAAISFISSGETADFLAWLGRSEATGPINACSDGSITIGGIIRLIEEITGKQAVVHGETPVDNDNASPFGIPSSWVLDNGKAKAAGFRFEALTDWLPQLVRQIAAE</sequence>
<dbReference type="PANTHER" id="PTHR43245:SF13">
    <property type="entry name" value="UDP-D-APIOSE_UDP-D-XYLOSE SYNTHASE 2"/>
    <property type="match status" value="1"/>
</dbReference>
<reference evidence="3 5" key="2">
    <citation type="submission" date="2019-11" db="EMBL/GenBank/DDBJ databases">
        <title>Draft genome sequences of five Paenibacillus species of dairy origin.</title>
        <authorList>
            <person name="Olajide A.M."/>
            <person name="Chen S."/>
            <person name="Lapointe G."/>
        </authorList>
    </citation>
    <scope>NUCLEOTIDE SEQUENCE [LARGE SCALE GENOMIC DNA]</scope>
    <source>
        <strain evidence="3 5">3CT49</strain>
    </source>
</reference>
<gene>
    <name evidence="2" type="ORF">DJ90_2679</name>
    <name evidence="3" type="ORF">GNQ08_04380</name>
</gene>
<organism evidence="2 4">
    <name type="scientific">Paenibacillus macerans</name>
    <name type="common">Bacillus macerans</name>
    <dbReference type="NCBI Taxonomy" id="44252"/>
    <lineage>
        <taxon>Bacteria</taxon>
        <taxon>Bacillati</taxon>
        <taxon>Bacillota</taxon>
        <taxon>Bacilli</taxon>
        <taxon>Bacillales</taxon>
        <taxon>Paenibacillaceae</taxon>
        <taxon>Paenibacillus</taxon>
    </lineage>
</organism>
<evidence type="ECO:0000313" key="4">
    <source>
        <dbReference type="Proteomes" id="UP000029278"/>
    </source>
</evidence>
<accession>A0A090ZCX0</accession>
<dbReference type="AlphaFoldDB" id="A0A090ZCX0"/>
<dbReference type="PATRIC" id="fig|44252.3.peg.2604"/>
<comment type="caution">
    <text evidence="2">The sequence shown here is derived from an EMBL/GenBank/DDBJ whole genome shotgun (WGS) entry which is preliminary data.</text>
</comment>
<feature type="domain" description="NAD-dependent epimerase/dehydratase" evidence="1">
    <location>
        <begin position="4"/>
        <end position="71"/>
    </location>
</feature>
<evidence type="ECO:0000313" key="5">
    <source>
        <dbReference type="Proteomes" id="UP000442469"/>
    </source>
</evidence>
<reference evidence="2 4" key="1">
    <citation type="submission" date="2014-04" db="EMBL/GenBank/DDBJ databases">
        <authorList>
            <person name="Bishop-Lilly K.A."/>
            <person name="Broomall S.M."/>
            <person name="Chain P.S."/>
            <person name="Chertkov O."/>
            <person name="Coyne S.R."/>
            <person name="Daligault H.E."/>
            <person name="Davenport K.W."/>
            <person name="Erkkila T."/>
            <person name="Frey K.G."/>
            <person name="Gibbons H.S."/>
            <person name="Gu W."/>
            <person name="Jaissle J."/>
            <person name="Johnson S.L."/>
            <person name="Koroleva G.I."/>
            <person name="Ladner J.T."/>
            <person name="Lo C.-C."/>
            <person name="Minogue T.D."/>
            <person name="Munk C."/>
            <person name="Palacios G.F."/>
            <person name="Redden C.L."/>
            <person name="Rosenzweig C.N."/>
            <person name="Scholz M.B."/>
            <person name="Teshima H."/>
            <person name="Xu Y."/>
        </authorList>
    </citation>
    <scope>NUCLEOTIDE SEQUENCE [LARGE SCALE GENOMIC DNA]</scope>
    <source>
        <strain evidence="2 4">8244</strain>
    </source>
</reference>
<dbReference type="GeneID" id="77006869"/>
<protein>
    <submittedName>
        <fullName evidence="2">NAD dependent epimerase/dehydratase family protein</fullName>
    </submittedName>
    <submittedName>
        <fullName evidence="3">NAD-dependent dehydratase</fullName>
    </submittedName>
</protein>
<dbReference type="InterPro" id="IPR050177">
    <property type="entry name" value="Lipid_A_modif_metabolic_enz"/>
</dbReference>
<dbReference type="OrthoDB" id="9809586at2"/>
<dbReference type="Pfam" id="PF01370">
    <property type="entry name" value="Epimerase"/>
    <property type="match status" value="1"/>
</dbReference>
<evidence type="ECO:0000259" key="1">
    <source>
        <dbReference type="Pfam" id="PF01370"/>
    </source>
</evidence>
<dbReference type="PANTHER" id="PTHR43245">
    <property type="entry name" value="BIFUNCTIONAL POLYMYXIN RESISTANCE PROTEIN ARNA"/>
    <property type="match status" value="1"/>
</dbReference>
<dbReference type="HOGENOM" id="CLU_061176_1_0_9"/>
<dbReference type="SUPFAM" id="SSF51735">
    <property type="entry name" value="NAD(P)-binding Rossmann-fold domains"/>
    <property type="match status" value="1"/>
</dbReference>
<dbReference type="Proteomes" id="UP000029278">
    <property type="component" value="Unassembled WGS sequence"/>
</dbReference>
<evidence type="ECO:0000313" key="3">
    <source>
        <dbReference type="EMBL" id="MUG21664.1"/>
    </source>
</evidence>
<dbReference type="Gene3D" id="3.40.50.720">
    <property type="entry name" value="NAD(P)-binding Rossmann-like Domain"/>
    <property type="match status" value="1"/>
</dbReference>
<evidence type="ECO:0000313" key="2">
    <source>
        <dbReference type="EMBL" id="KFN09139.1"/>
    </source>
</evidence>
<dbReference type="InterPro" id="IPR036291">
    <property type="entry name" value="NAD(P)-bd_dom_sf"/>
</dbReference>
<dbReference type="RefSeq" id="WP_036622509.1">
    <property type="nucleotide sequence ID" value="NZ_BGML01000003.1"/>
</dbReference>
<name>A0A090ZCX0_PAEMA</name>
<dbReference type="EMBL" id="JMQA01000024">
    <property type="protein sequence ID" value="KFN09139.1"/>
    <property type="molecule type" value="Genomic_DNA"/>
</dbReference>
<dbReference type="Proteomes" id="UP000442469">
    <property type="component" value="Unassembled WGS sequence"/>
</dbReference>
<dbReference type="EMBL" id="WNZZ01000002">
    <property type="protein sequence ID" value="MUG21664.1"/>
    <property type="molecule type" value="Genomic_DNA"/>
</dbReference>
<dbReference type="STRING" id="44252.DJ90_2679"/>
<dbReference type="InterPro" id="IPR001509">
    <property type="entry name" value="Epimerase_deHydtase"/>
</dbReference>
<keyword evidence="4" id="KW-1185">Reference proteome</keyword>
<proteinExistence type="predicted"/>